<evidence type="ECO:0000313" key="4">
    <source>
        <dbReference type="EMBL" id="GAA2075115.1"/>
    </source>
</evidence>
<keyword evidence="5" id="KW-1185">Reference proteome</keyword>
<dbReference type="InterPro" id="IPR005693">
    <property type="entry name" value="Mce"/>
</dbReference>
<feature type="transmembrane region" description="Helical" evidence="1">
    <location>
        <begin position="12"/>
        <end position="35"/>
    </location>
</feature>
<name>A0ABN2VWP8_9ACTN</name>
<evidence type="ECO:0008006" key="6">
    <source>
        <dbReference type="Google" id="ProtNLM"/>
    </source>
</evidence>
<evidence type="ECO:0000259" key="2">
    <source>
        <dbReference type="Pfam" id="PF02470"/>
    </source>
</evidence>
<dbReference type="InterPro" id="IPR003399">
    <property type="entry name" value="Mce/MlaD"/>
</dbReference>
<evidence type="ECO:0000259" key="3">
    <source>
        <dbReference type="Pfam" id="PF11887"/>
    </source>
</evidence>
<reference evidence="4 5" key="1">
    <citation type="journal article" date="2019" name="Int. J. Syst. Evol. Microbiol.">
        <title>The Global Catalogue of Microorganisms (GCM) 10K type strain sequencing project: providing services to taxonomists for standard genome sequencing and annotation.</title>
        <authorList>
            <consortium name="The Broad Institute Genomics Platform"/>
            <consortium name="The Broad Institute Genome Sequencing Center for Infectious Disease"/>
            <person name="Wu L."/>
            <person name="Ma J."/>
        </authorList>
    </citation>
    <scope>NUCLEOTIDE SEQUENCE [LARGE SCALE GENOMIC DNA]</scope>
    <source>
        <strain evidence="4 5">JCM 15749</strain>
    </source>
</reference>
<dbReference type="Pfam" id="PF11887">
    <property type="entry name" value="Mce4_CUP1"/>
    <property type="match status" value="1"/>
</dbReference>
<keyword evidence="1" id="KW-0812">Transmembrane</keyword>
<dbReference type="Pfam" id="PF02470">
    <property type="entry name" value="MlaD"/>
    <property type="match status" value="1"/>
</dbReference>
<comment type="caution">
    <text evidence="4">The sequence shown here is derived from an EMBL/GenBank/DDBJ whole genome shotgun (WGS) entry which is preliminary data.</text>
</comment>
<sequence length="490" mass="52381">MAATPLAERPTALKVLGIGFIALMIFFVWLTYAFFNKTFVSAEMVTLETSNSGQSLSVNGDVKLRGMIVGSIRSIDPVDGGVEMQLAMKPELIDRVPAGVTAEIVPKTLFGEKFINLIPPPGTGPDSESLKAGDVITRAEVPIEVEDLLNDFYPLLQAVEPADLSYTLTAMAQALEGRGEKLGDTLVTLNEYLRELNPDVPALVDSLVATGEVADVYARELPTIARFLENSVVTGNTLVEKRTELAAFFDEGTRLADTLRTFVDDNGDNLTALAAQQRRILAVSAKYSSTFPCFLGGMATSIERLDSVLKNRTVHIDLKTLATQPTKYEEDENASIPDQATIDRTPAAQPTGGRGTIEEVCDRLPQYQNRIGADGLPDDSRNPFAAFSAGGGREGKPYPGPDAEVYGLIGLTNSHNGKFGTDADFERAAAASLAEMGYWSASLANVDSPQQRSQVRQLAGAMAGVAPADVPDVASLLLSPVLRGTEVIAP</sequence>
<evidence type="ECO:0000256" key="1">
    <source>
        <dbReference type="SAM" id="Phobius"/>
    </source>
</evidence>
<dbReference type="PANTHER" id="PTHR33371:SF19">
    <property type="entry name" value="MCE-FAMILY PROTEIN MCE4A"/>
    <property type="match status" value="1"/>
</dbReference>
<feature type="domain" description="Mammalian cell entry C-terminal" evidence="3">
    <location>
        <begin position="127"/>
        <end position="332"/>
    </location>
</feature>
<dbReference type="InterPro" id="IPR024516">
    <property type="entry name" value="Mce_C"/>
</dbReference>
<dbReference type="EMBL" id="BAAAPY010000003">
    <property type="protein sequence ID" value="GAA2075115.1"/>
    <property type="molecule type" value="Genomic_DNA"/>
</dbReference>
<dbReference type="Proteomes" id="UP001501480">
    <property type="component" value="Unassembled WGS sequence"/>
</dbReference>
<dbReference type="RefSeq" id="WP_344326045.1">
    <property type="nucleotide sequence ID" value="NZ_BAAAPY010000003.1"/>
</dbReference>
<dbReference type="PANTHER" id="PTHR33371">
    <property type="entry name" value="INTERMEMBRANE PHOSPHOLIPID TRANSPORT SYSTEM BINDING PROTEIN MLAD-RELATED"/>
    <property type="match status" value="1"/>
</dbReference>
<evidence type="ECO:0000313" key="5">
    <source>
        <dbReference type="Proteomes" id="UP001501480"/>
    </source>
</evidence>
<keyword evidence="1" id="KW-1133">Transmembrane helix</keyword>
<keyword evidence="1" id="KW-0472">Membrane</keyword>
<dbReference type="InterPro" id="IPR052336">
    <property type="entry name" value="MlaD_Phospholipid_Transporter"/>
</dbReference>
<proteinExistence type="predicted"/>
<feature type="domain" description="Mce/MlaD" evidence="2">
    <location>
        <begin position="45"/>
        <end position="120"/>
    </location>
</feature>
<gene>
    <name evidence="4" type="ORF">GCM10009821_12630</name>
</gene>
<accession>A0ABN2VWP8</accession>
<protein>
    <recommendedName>
        <fullName evidence="6">MCE family protein</fullName>
    </recommendedName>
</protein>
<organism evidence="4 5">
    <name type="scientific">Aeromicrobium halocynthiae</name>
    <dbReference type="NCBI Taxonomy" id="560557"/>
    <lineage>
        <taxon>Bacteria</taxon>
        <taxon>Bacillati</taxon>
        <taxon>Actinomycetota</taxon>
        <taxon>Actinomycetes</taxon>
        <taxon>Propionibacteriales</taxon>
        <taxon>Nocardioidaceae</taxon>
        <taxon>Aeromicrobium</taxon>
    </lineage>
</organism>
<dbReference type="NCBIfam" id="TIGR00996">
    <property type="entry name" value="Mtu_fam_mce"/>
    <property type="match status" value="1"/>
</dbReference>